<name>Q4T2G9_TETNG</name>
<feature type="non-terminal residue" evidence="20">
    <location>
        <position position="615"/>
    </location>
</feature>
<feature type="coiled-coil region" evidence="17">
    <location>
        <begin position="339"/>
        <end position="373"/>
    </location>
</feature>
<protein>
    <recommendedName>
        <fullName evidence="14">ADP-ribosylation factor GTPase-activating protein 2</fullName>
    </recommendedName>
    <alternativeName>
        <fullName evidence="15">Zinc finger protein 289</fullName>
    </alternativeName>
</protein>
<evidence type="ECO:0000313" key="20">
    <source>
        <dbReference type="EMBL" id="CAF92913.1"/>
    </source>
</evidence>
<evidence type="ECO:0000256" key="5">
    <source>
        <dbReference type="ARBA" id="ARBA00022490"/>
    </source>
</evidence>
<evidence type="ECO:0000256" key="18">
    <source>
        <dbReference type="SAM" id="MobiDB-lite"/>
    </source>
</evidence>
<evidence type="ECO:0000259" key="19">
    <source>
        <dbReference type="PROSITE" id="PS50115"/>
    </source>
</evidence>
<dbReference type="PROSITE" id="PS50115">
    <property type="entry name" value="ARFGAP"/>
    <property type="match status" value="1"/>
</dbReference>
<dbReference type="EMBL" id="CAAE01010273">
    <property type="protein sequence ID" value="CAF92913.1"/>
    <property type="molecule type" value="Genomic_DNA"/>
</dbReference>
<keyword evidence="9" id="KW-0931">ER-Golgi transport</keyword>
<comment type="caution">
    <text evidence="20">The sequence shown here is derived from an EMBL/GenBank/DDBJ whole genome shotgun (WGS) entry which is preliminary data.</text>
</comment>
<evidence type="ECO:0000256" key="6">
    <source>
        <dbReference type="ARBA" id="ARBA00022723"/>
    </source>
</evidence>
<evidence type="ECO:0000256" key="2">
    <source>
        <dbReference type="ARBA" id="ARBA00004496"/>
    </source>
</evidence>
<reference evidence="20" key="1">
    <citation type="journal article" date="2004" name="Nature">
        <title>Genome duplication in the teleost fish Tetraodon nigroviridis reveals the early vertebrate proto-karyotype.</title>
        <authorList>
            <person name="Jaillon O."/>
            <person name="Aury J.-M."/>
            <person name="Brunet F."/>
            <person name="Petit J.-L."/>
            <person name="Stange-Thomann N."/>
            <person name="Mauceli E."/>
            <person name="Bouneau L."/>
            <person name="Fischer C."/>
            <person name="Ozouf-Costaz C."/>
            <person name="Bernot A."/>
            <person name="Nicaud S."/>
            <person name="Jaffe D."/>
            <person name="Fisher S."/>
            <person name="Lutfalla G."/>
            <person name="Dossat C."/>
            <person name="Segurens B."/>
            <person name="Dasilva C."/>
            <person name="Salanoubat M."/>
            <person name="Levy M."/>
            <person name="Boudet N."/>
            <person name="Castellano S."/>
            <person name="Anthouard V."/>
            <person name="Jubin C."/>
            <person name="Castelli V."/>
            <person name="Katinka M."/>
            <person name="Vacherie B."/>
            <person name="Biemont C."/>
            <person name="Skalli Z."/>
            <person name="Cattolico L."/>
            <person name="Poulain J."/>
            <person name="De Berardinis V."/>
            <person name="Cruaud C."/>
            <person name="Duprat S."/>
            <person name="Brottier P."/>
            <person name="Coutanceau J.-P."/>
            <person name="Gouzy J."/>
            <person name="Parra G."/>
            <person name="Lardier G."/>
            <person name="Chapple C."/>
            <person name="McKernan K.J."/>
            <person name="McEwan P."/>
            <person name="Bosak S."/>
            <person name="Kellis M."/>
            <person name="Volff J.-N."/>
            <person name="Guigo R."/>
            <person name="Zody M.C."/>
            <person name="Mesirov J."/>
            <person name="Lindblad-Toh K."/>
            <person name="Birren B."/>
            <person name="Nusbaum C."/>
            <person name="Kahn D."/>
            <person name="Robinson-Rechavi M."/>
            <person name="Laudet V."/>
            <person name="Schachter V."/>
            <person name="Quetier F."/>
            <person name="Saurin W."/>
            <person name="Scarpelli C."/>
            <person name="Wincker P."/>
            <person name="Lander E.S."/>
            <person name="Weissenbach J."/>
            <person name="Roest Crollius H."/>
        </authorList>
    </citation>
    <scope>NUCLEOTIDE SEQUENCE [LARGE SCALE GENOMIC DNA]</scope>
</reference>
<keyword evidence="12 17" id="KW-0175">Coiled coil</keyword>
<dbReference type="GO" id="GO:0008270">
    <property type="term" value="F:zinc ion binding"/>
    <property type="evidence" value="ECO:0007669"/>
    <property type="project" value="UniProtKB-KW"/>
</dbReference>
<evidence type="ECO:0000256" key="3">
    <source>
        <dbReference type="ARBA" id="ARBA00022448"/>
    </source>
</evidence>
<keyword evidence="8" id="KW-0862">Zinc</keyword>
<evidence type="ECO:0000256" key="15">
    <source>
        <dbReference type="ARBA" id="ARBA00043100"/>
    </source>
</evidence>
<accession>Q4T2G9</accession>
<feature type="domain" description="Arf-GAP" evidence="19">
    <location>
        <begin position="30"/>
        <end position="188"/>
    </location>
</feature>
<evidence type="ECO:0000256" key="9">
    <source>
        <dbReference type="ARBA" id="ARBA00022892"/>
    </source>
</evidence>
<comment type="subcellular location">
    <subcellularLocation>
        <location evidence="2">Cytoplasm</location>
    </subcellularLocation>
    <subcellularLocation>
        <location evidence="1">Golgi apparatus membrane</location>
        <topology evidence="1">Peripheral membrane protein</topology>
        <orientation evidence="1">Cytoplasmic side</orientation>
    </subcellularLocation>
</comment>
<dbReference type="InterPro" id="IPR037278">
    <property type="entry name" value="ARFGAP/RecO"/>
</dbReference>
<gene>
    <name evidence="20" type="ORF">GSTENG00008345001</name>
</gene>
<keyword evidence="5" id="KW-0963">Cytoplasm</keyword>
<evidence type="ECO:0000256" key="7">
    <source>
        <dbReference type="ARBA" id="ARBA00022771"/>
    </source>
</evidence>
<dbReference type="SUPFAM" id="SSF57863">
    <property type="entry name" value="ArfGap/RecO-like zinc finger"/>
    <property type="match status" value="1"/>
</dbReference>
<dbReference type="OrthoDB" id="983479at2759"/>
<dbReference type="GO" id="GO:0048205">
    <property type="term" value="P:COPI coating of Golgi vesicle"/>
    <property type="evidence" value="ECO:0007669"/>
    <property type="project" value="TreeGrafter"/>
</dbReference>
<evidence type="ECO:0000256" key="4">
    <source>
        <dbReference type="ARBA" id="ARBA00022468"/>
    </source>
</evidence>
<dbReference type="GO" id="GO:0000139">
    <property type="term" value="C:Golgi membrane"/>
    <property type="evidence" value="ECO:0007669"/>
    <property type="project" value="UniProtKB-SubCell"/>
</dbReference>
<dbReference type="GO" id="GO:0015031">
    <property type="term" value="P:protein transport"/>
    <property type="evidence" value="ECO:0007669"/>
    <property type="project" value="UniProtKB-KW"/>
</dbReference>
<keyword evidence="7 16" id="KW-0863">Zinc-finger</keyword>
<keyword evidence="3" id="KW-0813">Transport</keyword>
<organism evidence="20">
    <name type="scientific">Tetraodon nigroviridis</name>
    <name type="common">Spotted green pufferfish</name>
    <name type="synonym">Chelonodon nigroviridis</name>
    <dbReference type="NCBI Taxonomy" id="99883"/>
    <lineage>
        <taxon>Eukaryota</taxon>
        <taxon>Metazoa</taxon>
        <taxon>Chordata</taxon>
        <taxon>Craniata</taxon>
        <taxon>Vertebrata</taxon>
        <taxon>Euteleostomi</taxon>
        <taxon>Actinopterygii</taxon>
        <taxon>Neopterygii</taxon>
        <taxon>Teleostei</taxon>
        <taxon>Neoteleostei</taxon>
        <taxon>Acanthomorphata</taxon>
        <taxon>Eupercaria</taxon>
        <taxon>Tetraodontiformes</taxon>
        <taxon>Tetradontoidea</taxon>
        <taxon>Tetraodontidae</taxon>
        <taxon>Tetraodon</taxon>
    </lineage>
</organism>
<evidence type="ECO:0000256" key="17">
    <source>
        <dbReference type="SAM" id="Coils"/>
    </source>
</evidence>
<evidence type="ECO:0000256" key="13">
    <source>
        <dbReference type="ARBA" id="ARBA00023136"/>
    </source>
</evidence>
<proteinExistence type="predicted"/>
<dbReference type="KEGG" id="tng:GSTEN00008345G001"/>
<dbReference type="AlphaFoldDB" id="Q4T2G9"/>
<dbReference type="PANTHER" id="PTHR45686">
    <property type="entry name" value="ADP-RIBOSYLATION FACTOR GTPASE ACTIVATING PROTEIN 3, ISOFORM H-RELATED"/>
    <property type="match status" value="1"/>
</dbReference>
<feature type="region of interest" description="Disordered" evidence="18">
    <location>
        <begin position="231"/>
        <end position="323"/>
    </location>
</feature>
<evidence type="ECO:0000256" key="1">
    <source>
        <dbReference type="ARBA" id="ARBA00004255"/>
    </source>
</evidence>
<dbReference type="InterPro" id="IPR038508">
    <property type="entry name" value="ArfGAP_dom_sf"/>
</dbReference>
<keyword evidence="6" id="KW-0479">Metal-binding</keyword>
<dbReference type="InterPro" id="IPR001164">
    <property type="entry name" value="ArfGAP_dom"/>
</dbReference>
<evidence type="ECO:0000256" key="12">
    <source>
        <dbReference type="ARBA" id="ARBA00023054"/>
    </source>
</evidence>
<evidence type="ECO:0000256" key="8">
    <source>
        <dbReference type="ARBA" id="ARBA00022833"/>
    </source>
</evidence>
<dbReference type="Pfam" id="PF01412">
    <property type="entry name" value="ArfGap"/>
    <property type="match status" value="1"/>
</dbReference>
<evidence type="ECO:0000256" key="16">
    <source>
        <dbReference type="PROSITE-ProRule" id="PRU00288"/>
    </source>
</evidence>
<sequence length="615" mass="66711">MAADPNKTEILTIFKRLRSVPTNKVNCVRNQPLRDLNNIIFELQVCFDCAAKNPSWASISYGVFLCIDCSGIHRSLGVHLSFIRLVLPPNHRQRSCRPLSDPPGSSLNVLHRSTELDSNWNWFQLRCMQVGGNTNAVRWPTGLFLPPEASLDPPSFCLQTAFFRQHGCSTNDTNAKYNSRAAQMYREKIRQLANAALSKYGTDLWIESPAGGALPAAAEKKEKDFFAEHTQPLSEWSVSAPSEPQPNGAAVAPQLQEDAAKSQSDNPGSQERSGGSEGEQQELLRGGETGARGREAEGGAGGRGQETSRGVHVRTPGRAGPGSWVLVLTPALVTCLHRVASMRLAYKELEIDRKMEEKKLRNLEGKKKEQAERLGMGLGTRSSVSHSVMSEMQLIEQESPAGAKSSSRSKLDLFDEPGFTSGPPKYKDNPFTVGDGFGSRWDGEGGSAAFTSSWALEKEEPKEEVTISSIQPIGERLPSRRKAEVAAPVSESSEARQKFANAKAISSDMFFGRESSAEVRSAAVAPGGRLRPPVTTSALFQYEAKTRLESLSGSTAISSADLFGDRSERKARTSGFDGVLPSGPDIAQFKQGVKTVAGKMAVLANGVMNTIQVRL</sequence>
<keyword evidence="4" id="KW-0343">GTPase activation</keyword>
<keyword evidence="11" id="KW-0333">Golgi apparatus</keyword>
<dbReference type="PANTHER" id="PTHR45686:SF10">
    <property type="entry name" value="ADP-RIBOSYLATION FACTOR GTPASE-ACTIVATING PROTEIN 2"/>
    <property type="match status" value="1"/>
</dbReference>
<keyword evidence="10" id="KW-0653">Protein transport</keyword>
<evidence type="ECO:0000256" key="10">
    <source>
        <dbReference type="ARBA" id="ARBA00022927"/>
    </source>
</evidence>
<feature type="compositionally biased region" description="Polar residues" evidence="18">
    <location>
        <begin position="231"/>
        <end position="242"/>
    </location>
</feature>
<dbReference type="SMART" id="SM00105">
    <property type="entry name" value="ArfGap"/>
    <property type="match status" value="1"/>
</dbReference>
<dbReference type="GO" id="GO:0005096">
    <property type="term" value="F:GTPase activator activity"/>
    <property type="evidence" value="ECO:0007669"/>
    <property type="project" value="UniProtKB-KW"/>
</dbReference>
<dbReference type="Gene3D" id="1.10.220.150">
    <property type="entry name" value="Arf GTPase activating protein"/>
    <property type="match status" value="1"/>
</dbReference>
<evidence type="ECO:0000256" key="11">
    <source>
        <dbReference type="ARBA" id="ARBA00023034"/>
    </source>
</evidence>
<evidence type="ECO:0000256" key="14">
    <source>
        <dbReference type="ARBA" id="ARBA00039244"/>
    </source>
</evidence>
<reference evidence="20" key="2">
    <citation type="submission" date="2004-02" db="EMBL/GenBank/DDBJ databases">
        <authorList>
            <consortium name="Genoscope"/>
            <consortium name="Whitehead Institute Centre for Genome Research"/>
        </authorList>
    </citation>
    <scope>NUCLEOTIDE SEQUENCE</scope>
</reference>
<keyword evidence="13" id="KW-0472">Membrane</keyword>
<dbReference type="PRINTS" id="PR00405">
    <property type="entry name" value="REVINTRACTNG"/>
</dbReference>